<reference evidence="3" key="1">
    <citation type="journal article" date="2019" name="Int. J. Syst. Evol. Microbiol.">
        <title>The Global Catalogue of Microorganisms (GCM) 10K type strain sequencing project: providing services to taxonomists for standard genome sequencing and annotation.</title>
        <authorList>
            <consortium name="The Broad Institute Genomics Platform"/>
            <consortium name="The Broad Institute Genome Sequencing Center for Infectious Disease"/>
            <person name="Wu L."/>
            <person name="Ma J."/>
        </authorList>
    </citation>
    <scope>NUCLEOTIDE SEQUENCE [LARGE SCALE GENOMIC DNA]</scope>
    <source>
        <strain evidence="3">JCM 18283</strain>
    </source>
</reference>
<feature type="signal peptide" evidence="1">
    <location>
        <begin position="1"/>
        <end position="20"/>
    </location>
</feature>
<protein>
    <submittedName>
        <fullName evidence="2">Uncharacterized protein</fullName>
    </submittedName>
</protein>
<keyword evidence="3" id="KW-1185">Reference proteome</keyword>
<name>A0ABP9FU00_9SPHI</name>
<dbReference type="EMBL" id="BAABJI010000002">
    <property type="protein sequence ID" value="GAA4913382.1"/>
    <property type="molecule type" value="Genomic_DNA"/>
</dbReference>
<keyword evidence="1" id="KW-0732">Signal</keyword>
<evidence type="ECO:0000313" key="3">
    <source>
        <dbReference type="Proteomes" id="UP001501436"/>
    </source>
</evidence>
<organism evidence="2 3">
    <name type="scientific">Mucilaginibacter defluvii</name>
    <dbReference type="NCBI Taxonomy" id="1196019"/>
    <lineage>
        <taxon>Bacteria</taxon>
        <taxon>Pseudomonadati</taxon>
        <taxon>Bacteroidota</taxon>
        <taxon>Sphingobacteriia</taxon>
        <taxon>Sphingobacteriales</taxon>
        <taxon>Sphingobacteriaceae</taxon>
        <taxon>Mucilaginibacter</taxon>
    </lineage>
</organism>
<accession>A0ABP9FU00</accession>
<sequence>MKTIILSFFLLFASTFVVKADNQNHIGKLNTPNPAPAIVGWYFRAISGYPAAITFELVVLFKNGDYYEVGEEPVETLNIASSKSTHPKAWGKWKKSGAVFYLTNSQNKTHDYELGSGNWFPAFAYSPSLTLKKGYEKTSGGDYGNGTVALTINKINFVDATHFTTGSNSGISTPNATAGKVTSAKGTYKIAAHSITFTYDNGKTVTKSFAMGASGSPAKPTNTMIFIGGDSFTDTE</sequence>
<dbReference type="Proteomes" id="UP001501436">
    <property type="component" value="Unassembled WGS sequence"/>
</dbReference>
<dbReference type="RefSeq" id="WP_345330512.1">
    <property type="nucleotide sequence ID" value="NZ_BAABJI010000002.1"/>
</dbReference>
<feature type="chain" id="PRO_5047323845" evidence="1">
    <location>
        <begin position="21"/>
        <end position="236"/>
    </location>
</feature>
<evidence type="ECO:0000313" key="2">
    <source>
        <dbReference type="EMBL" id="GAA4913382.1"/>
    </source>
</evidence>
<gene>
    <name evidence="2" type="ORF">GCM10023313_15810</name>
</gene>
<comment type="caution">
    <text evidence="2">The sequence shown here is derived from an EMBL/GenBank/DDBJ whole genome shotgun (WGS) entry which is preliminary data.</text>
</comment>
<proteinExistence type="predicted"/>
<evidence type="ECO:0000256" key="1">
    <source>
        <dbReference type="SAM" id="SignalP"/>
    </source>
</evidence>